<evidence type="ECO:0000256" key="2">
    <source>
        <dbReference type="ARBA" id="ARBA00022670"/>
    </source>
</evidence>
<dbReference type="GO" id="GO:0006508">
    <property type="term" value="P:proteolysis"/>
    <property type="evidence" value="ECO:0007669"/>
    <property type="project" value="UniProtKB-KW"/>
</dbReference>
<evidence type="ECO:0000313" key="8">
    <source>
        <dbReference type="Proteomes" id="UP000605846"/>
    </source>
</evidence>
<dbReference type="PANTHER" id="PTHR46468:SF1">
    <property type="entry name" value="SENTRIN-SPECIFIC PROTEASE 8"/>
    <property type="match status" value="1"/>
</dbReference>
<keyword evidence="4" id="KW-0788">Thiol protease</keyword>
<dbReference type="InterPro" id="IPR038765">
    <property type="entry name" value="Papain-like_cys_pep_sf"/>
</dbReference>
<evidence type="ECO:0000256" key="1">
    <source>
        <dbReference type="ARBA" id="ARBA00005234"/>
    </source>
</evidence>
<evidence type="ECO:0000256" key="3">
    <source>
        <dbReference type="ARBA" id="ARBA00022801"/>
    </source>
</evidence>
<proteinExistence type="inferred from homology"/>
<gene>
    <name evidence="7" type="primary">SENP8</name>
    <name evidence="7" type="ORF">EC973_000680</name>
</gene>
<comment type="caution">
    <text evidence="7">The sequence shown here is derived from an EMBL/GenBank/DDBJ whole genome shotgun (WGS) entry which is preliminary data.</text>
</comment>
<keyword evidence="3" id="KW-0378">Hydrolase</keyword>
<sequence>MNSDILLHFHDVVVREYDYDTLADGQWINDTIIDFHAEYLEREYLPKDNSFLFLRPGMVQLIRHTPGKRKEEGDSNRGELIPKTDPTQLGSALPANIDQRLVIFIPINDGEPQTAYSGSHWSLLVFLRATATFYYYDSMQGANLNEARATAMKLLLLLKLSQHPEFIPVPTPQQENGADCGVYVISITDLLVQRMLHYPNSTIEEFVGLKEGDMASPGAVRQDLKTLLLRLTKNNSANHI</sequence>
<feature type="region of interest" description="Disordered" evidence="5">
    <location>
        <begin position="64"/>
        <end position="85"/>
    </location>
</feature>
<dbReference type="Gene3D" id="3.40.395.10">
    <property type="entry name" value="Adenoviral Proteinase, Chain A"/>
    <property type="match status" value="1"/>
</dbReference>
<evidence type="ECO:0000256" key="4">
    <source>
        <dbReference type="ARBA" id="ARBA00022807"/>
    </source>
</evidence>
<dbReference type="PANTHER" id="PTHR46468">
    <property type="entry name" value="SENTRIN-SPECIFIC PROTEASE 8"/>
    <property type="match status" value="1"/>
</dbReference>
<dbReference type="SUPFAM" id="SSF54001">
    <property type="entry name" value="Cysteine proteinases"/>
    <property type="match status" value="1"/>
</dbReference>
<evidence type="ECO:0000259" key="6">
    <source>
        <dbReference type="PROSITE" id="PS50600"/>
    </source>
</evidence>
<dbReference type="InterPro" id="IPR044613">
    <property type="entry name" value="Nep1/2-like"/>
</dbReference>
<dbReference type="OrthoDB" id="5065855at2759"/>
<dbReference type="InterPro" id="IPR003653">
    <property type="entry name" value="Peptidase_C48_C"/>
</dbReference>
<reference evidence="7" key="1">
    <citation type="submission" date="2020-01" db="EMBL/GenBank/DDBJ databases">
        <title>Genome Sequencing of Three Apophysomyces-Like Fungal Strains Confirms a Novel Fungal Genus in the Mucoromycota with divergent Burkholderia-like Endosymbiotic Bacteria.</title>
        <authorList>
            <person name="Stajich J.E."/>
            <person name="Macias A.M."/>
            <person name="Carter-House D."/>
            <person name="Lovett B."/>
            <person name="Kasson L.R."/>
            <person name="Berry K."/>
            <person name="Grigoriev I."/>
            <person name="Chang Y."/>
            <person name="Spatafora J."/>
            <person name="Kasson M.T."/>
        </authorList>
    </citation>
    <scope>NUCLEOTIDE SEQUENCE</scope>
    <source>
        <strain evidence="7">NRRL A-21654</strain>
    </source>
</reference>
<comment type="similarity">
    <text evidence="1">Belongs to the peptidase C48 family.</text>
</comment>
<name>A0A8H7BY85_9FUNG</name>
<dbReference type="GO" id="GO:0019784">
    <property type="term" value="F:deNEDDylase activity"/>
    <property type="evidence" value="ECO:0007669"/>
    <property type="project" value="InterPro"/>
</dbReference>
<dbReference type="PROSITE" id="PS50600">
    <property type="entry name" value="ULP_PROTEASE"/>
    <property type="match status" value="1"/>
</dbReference>
<accession>A0A8H7BY85</accession>
<dbReference type="EMBL" id="JABAYA010000011">
    <property type="protein sequence ID" value="KAF7731264.1"/>
    <property type="molecule type" value="Genomic_DNA"/>
</dbReference>
<dbReference type="Proteomes" id="UP000605846">
    <property type="component" value="Unassembled WGS sequence"/>
</dbReference>
<organism evidence="7 8">
    <name type="scientific">Apophysomyces ossiformis</name>
    <dbReference type="NCBI Taxonomy" id="679940"/>
    <lineage>
        <taxon>Eukaryota</taxon>
        <taxon>Fungi</taxon>
        <taxon>Fungi incertae sedis</taxon>
        <taxon>Mucoromycota</taxon>
        <taxon>Mucoromycotina</taxon>
        <taxon>Mucoromycetes</taxon>
        <taxon>Mucorales</taxon>
        <taxon>Mucorineae</taxon>
        <taxon>Mucoraceae</taxon>
        <taxon>Apophysomyces</taxon>
    </lineage>
</organism>
<dbReference type="GO" id="GO:0008234">
    <property type="term" value="F:cysteine-type peptidase activity"/>
    <property type="evidence" value="ECO:0007669"/>
    <property type="project" value="UniProtKB-KW"/>
</dbReference>
<evidence type="ECO:0000256" key="5">
    <source>
        <dbReference type="SAM" id="MobiDB-lite"/>
    </source>
</evidence>
<feature type="compositionally biased region" description="Basic and acidic residues" evidence="5">
    <location>
        <begin position="68"/>
        <end position="82"/>
    </location>
</feature>
<evidence type="ECO:0000313" key="7">
    <source>
        <dbReference type="EMBL" id="KAF7731264.1"/>
    </source>
</evidence>
<keyword evidence="2" id="KW-0645">Protease</keyword>
<dbReference type="GO" id="GO:0000338">
    <property type="term" value="P:protein deneddylation"/>
    <property type="evidence" value="ECO:0007669"/>
    <property type="project" value="TreeGrafter"/>
</dbReference>
<protein>
    <submittedName>
        <fullName evidence="7">SUMO1 sentrin specific peptidase 8</fullName>
    </submittedName>
</protein>
<dbReference type="AlphaFoldDB" id="A0A8H7BY85"/>
<keyword evidence="8" id="KW-1185">Reference proteome</keyword>
<dbReference type="Pfam" id="PF02902">
    <property type="entry name" value="Peptidase_C48"/>
    <property type="match status" value="1"/>
</dbReference>
<feature type="domain" description="Ubiquitin-like protease family profile" evidence="6">
    <location>
        <begin position="12"/>
        <end position="191"/>
    </location>
</feature>